<dbReference type="InterPro" id="IPR032854">
    <property type="entry name" value="ALKBH3"/>
</dbReference>
<keyword evidence="4" id="KW-0460">Magnesium</keyword>
<keyword evidence="5 10" id="KW-0223">Dioxygenase</keyword>
<evidence type="ECO:0000256" key="7">
    <source>
        <dbReference type="ARBA" id="ARBA00023004"/>
    </source>
</evidence>
<evidence type="ECO:0000256" key="5">
    <source>
        <dbReference type="ARBA" id="ARBA00022964"/>
    </source>
</evidence>
<dbReference type="SUPFAM" id="SSF51197">
    <property type="entry name" value="Clavaminate synthase-like"/>
    <property type="match status" value="1"/>
</dbReference>
<protein>
    <submittedName>
        <fullName evidence="10">Alkylated DNA repair dioxygenase AlkB</fullName>
    </submittedName>
</protein>
<accession>A0A1I6Q5K8</accession>
<name>A0A1I6Q5K8_9FLAO</name>
<comment type="cofactor">
    <cofactor evidence="1">
        <name>Fe(2+)</name>
        <dbReference type="ChEBI" id="CHEBI:29033"/>
    </cofactor>
</comment>
<evidence type="ECO:0000256" key="8">
    <source>
        <dbReference type="ARBA" id="ARBA00023204"/>
    </source>
</evidence>
<evidence type="ECO:0000256" key="2">
    <source>
        <dbReference type="ARBA" id="ARBA00022723"/>
    </source>
</evidence>
<dbReference type="EMBL" id="FOZP01000003">
    <property type="protein sequence ID" value="SFS47727.1"/>
    <property type="molecule type" value="Genomic_DNA"/>
</dbReference>
<dbReference type="GO" id="GO:0032451">
    <property type="term" value="F:demethylase activity"/>
    <property type="evidence" value="ECO:0007669"/>
    <property type="project" value="UniProtKB-ARBA"/>
</dbReference>
<gene>
    <name evidence="10" type="ORF">SAMN04488006_1512</name>
</gene>
<evidence type="ECO:0000256" key="6">
    <source>
        <dbReference type="ARBA" id="ARBA00023002"/>
    </source>
</evidence>
<dbReference type="GO" id="GO:0046872">
    <property type="term" value="F:metal ion binding"/>
    <property type="evidence" value="ECO:0007669"/>
    <property type="project" value="UniProtKB-KW"/>
</dbReference>
<dbReference type="GO" id="GO:0051213">
    <property type="term" value="F:dioxygenase activity"/>
    <property type="evidence" value="ECO:0007669"/>
    <property type="project" value="UniProtKB-KW"/>
</dbReference>
<keyword evidence="2" id="KW-0479">Metal-binding</keyword>
<dbReference type="FunFam" id="2.60.120.590:FF:000004">
    <property type="entry name" value="DNA oxidative demethylase ALKBH2"/>
    <property type="match status" value="1"/>
</dbReference>
<keyword evidence="3" id="KW-0227">DNA damage</keyword>
<dbReference type="PROSITE" id="PS51471">
    <property type="entry name" value="FE2OG_OXY"/>
    <property type="match status" value="1"/>
</dbReference>
<keyword evidence="6" id="KW-0560">Oxidoreductase</keyword>
<organism evidence="10 11">
    <name type="scientific">Lutibacter maritimus</name>
    <dbReference type="NCBI Taxonomy" id="593133"/>
    <lineage>
        <taxon>Bacteria</taxon>
        <taxon>Pseudomonadati</taxon>
        <taxon>Bacteroidota</taxon>
        <taxon>Flavobacteriia</taxon>
        <taxon>Flavobacteriales</taxon>
        <taxon>Flavobacteriaceae</taxon>
        <taxon>Lutibacter</taxon>
    </lineage>
</organism>
<dbReference type="PANTHER" id="PTHR31212:SF4">
    <property type="entry name" value="ALPHA-KETOGLUTARATE-DEPENDENT DIOXYGENASE ALKB HOMOLOG 3"/>
    <property type="match status" value="1"/>
</dbReference>
<dbReference type="GO" id="GO:0016705">
    <property type="term" value="F:oxidoreductase activity, acting on paired donors, with incorporation or reduction of molecular oxygen"/>
    <property type="evidence" value="ECO:0007669"/>
    <property type="project" value="UniProtKB-ARBA"/>
</dbReference>
<evidence type="ECO:0000259" key="9">
    <source>
        <dbReference type="PROSITE" id="PS51471"/>
    </source>
</evidence>
<keyword evidence="7" id="KW-0408">Iron</keyword>
<proteinExistence type="predicted"/>
<dbReference type="InterPro" id="IPR027450">
    <property type="entry name" value="AlkB-like"/>
</dbReference>
<dbReference type="PANTHER" id="PTHR31212">
    <property type="entry name" value="ALPHA-KETOGLUTARATE-DEPENDENT DIOXYGENASE ALKB HOMOLOG 3"/>
    <property type="match status" value="1"/>
</dbReference>
<dbReference type="STRING" id="593133.SAMN04488006_1512"/>
<dbReference type="GO" id="GO:0016787">
    <property type="term" value="F:hydrolase activity"/>
    <property type="evidence" value="ECO:0007669"/>
    <property type="project" value="UniProtKB-ARBA"/>
</dbReference>
<dbReference type="Proteomes" id="UP000199312">
    <property type="component" value="Unassembled WGS sequence"/>
</dbReference>
<dbReference type="GO" id="GO:0006307">
    <property type="term" value="P:DNA alkylation repair"/>
    <property type="evidence" value="ECO:0007669"/>
    <property type="project" value="InterPro"/>
</dbReference>
<dbReference type="Gene3D" id="2.60.120.590">
    <property type="entry name" value="Alpha-ketoglutarate-dependent dioxygenase AlkB-like"/>
    <property type="match status" value="1"/>
</dbReference>
<keyword evidence="11" id="KW-1185">Reference proteome</keyword>
<dbReference type="Pfam" id="PF13532">
    <property type="entry name" value="2OG-FeII_Oxy_2"/>
    <property type="match status" value="1"/>
</dbReference>
<evidence type="ECO:0000256" key="4">
    <source>
        <dbReference type="ARBA" id="ARBA00022842"/>
    </source>
</evidence>
<keyword evidence="8" id="KW-0234">DNA repair</keyword>
<feature type="domain" description="Fe2OG dioxygenase" evidence="9">
    <location>
        <begin position="102"/>
        <end position="199"/>
    </location>
</feature>
<dbReference type="InterPro" id="IPR005123">
    <property type="entry name" value="Oxoglu/Fe-dep_dioxygenase_dom"/>
</dbReference>
<dbReference type="AlphaFoldDB" id="A0A1I6Q5K8"/>
<dbReference type="RefSeq" id="WP_090224422.1">
    <property type="nucleotide sequence ID" value="NZ_FOZP01000003.1"/>
</dbReference>
<dbReference type="GO" id="GO:0140097">
    <property type="term" value="F:catalytic activity, acting on DNA"/>
    <property type="evidence" value="ECO:0007669"/>
    <property type="project" value="UniProtKB-ARBA"/>
</dbReference>
<evidence type="ECO:0000256" key="3">
    <source>
        <dbReference type="ARBA" id="ARBA00022763"/>
    </source>
</evidence>
<sequence length="200" mass="23192">MDLFNTNPIHNILPFDGEVLDYDLVLNNEECAYYFTTFFNANFWEQDELVMFGKRIITARKVAWFGDLKYQYSYSSTIKNALAWTPELLALKDLIELKTGEKFNSCLLNLYHNGNEGMGWHQDNEKELGENPVIASLSLGAERKFSFKHIITKQKVDIILQSGSLILMKGETQEKWLHSLPKTTKVKTPRINLTFRNIFT</sequence>
<reference evidence="11" key="1">
    <citation type="submission" date="2016-10" db="EMBL/GenBank/DDBJ databases">
        <authorList>
            <person name="Varghese N."/>
            <person name="Submissions S."/>
        </authorList>
    </citation>
    <scope>NUCLEOTIDE SEQUENCE [LARGE SCALE GENOMIC DNA]</scope>
    <source>
        <strain evidence="11">DSM 24450</strain>
    </source>
</reference>
<evidence type="ECO:0000313" key="11">
    <source>
        <dbReference type="Proteomes" id="UP000199312"/>
    </source>
</evidence>
<dbReference type="InterPro" id="IPR037151">
    <property type="entry name" value="AlkB-like_sf"/>
</dbReference>
<evidence type="ECO:0000256" key="1">
    <source>
        <dbReference type="ARBA" id="ARBA00001954"/>
    </source>
</evidence>
<evidence type="ECO:0000313" key="10">
    <source>
        <dbReference type="EMBL" id="SFS47727.1"/>
    </source>
</evidence>
<dbReference type="OrthoDB" id="190276at2"/>